<comment type="caution">
    <text evidence="3">The sequence shown here is derived from an EMBL/GenBank/DDBJ whole genome shotgun (WGS) entry which is preliminary data.</text>
</comment>
<dbReference type="Gene3D" id="1.50.10.10">
    <property type="match status" value="1"/>
</dbReference>
<dbReference type="InterPro" id="IPR008928">
    <property type="entry name" value="6-hairpin_glycosidase_sf"/>
</dbReference>
<dbReference type="Proteomes" id="UP001303473">
    <property type="component" value="Unassembled WGS sequence"/>
</dbReference>
<dbReference type="InterPro" id="IPR008979">
    <property type="entry name" value="Galactose-bd-like_sf"/>
</dbReference>
<dbReference type="InterPro" id="IPR012341">
    <property type="entry name" value="6hp_glycosidase-like_sf"/>
</dbReference>
<evidence type="ECO:0000313" key="3">
    <source>
        <dbReference type="EMBL" id="KAK3944420.1"/>
    </source>
</evidence>
<protein>
    <submittedName>
        <fullName evidence="3">Six-hairpin glycosidase-like protein</fullName>
    </submittedName>
</protein>
<dbReference type="Pfam" id="PF08531">
    <property type="entry name" value="Bac_rhamnosid_N"/>
    <property type="match status" value="1"/>
</dbReference>
<name>A0AAN6S8I6_9PEZI</name>
<reference evidence="4" key="1">
    <citation type="journal article" date="2023" name="Mol. Phylogenet. Evol.">
        <title>Genome-scale phylogeny and comparative genomics of the fungal order Sordariales.</title>
        <authorList>
            <person name="Hensen N."/>
            <person name="Bonometti L."/>
            <person name="Westerberg I."/>
            <person name="Brannstrom I.O."/>
            <person name="Guillou S."/>
            <person name="Cros-Aarteil S."/>
            <person name="Calhoun S."/>
            <person name="Haridas S."/>
            <person name="Kuo A."/>
            <person name="Mondo S."/>
            <person name="Pangilinan J."/>
            <person name="Riley R."/>
            <person name="LaButti K."/>
            <person name="Andreopoulos B."/>
            <person name="Lipzen A."/>
            <person name="Chen C."/>
            <person name="Yan M."/>
            <person name="Daum C."/>
            <person name="Ng V."/>
            <person name="Clum A."/>
            <person name="Steindorff A."/>
            <person name="Ohm R.A."/>
            <person name="Martin F."/>
            <person name="Silar P."/>
            <person name="Natvig D.O."/>
            <person name="Lalanne C."/>
            <person name="Gautier V."/>
            <person name="Ament-Velasquez S.L."/>
            <person name="Kruys A."/>
            <person name="Hutchinson M.I."/>
            <person name="Powell A.J."/>
            <person name="Barry K."/>
            <person name="Miller A.N."/>
            <person name="Grigoriev I.V."/>
            <person name="Debuchy R."/>
            <person name="Gladieux P."/>
            <person name="Hiltunen Thoren M."/>
            <person name="Johannesson H."/>
        </authorList>
    </citation>
    <scope>NUCLEOTIDE SEQUENCE [LARGE SCALE GENOMIC DNA]</scope>
    <source>
        <strain evidence="4">CBS 340.73</strain>
    </source>
</reference>
<dbReference type="PANTHER" id="PTHR34987:SF2">
    <property type="entry name" value="B, PUTATIVE (AFU_ORTHOLOGUE AFUA_7G05040)-RELATED"/>
    <property type="match status" value="1"/>
</dbReference>
<dbReference type="PANTHER" id="PTHR34987">
    <property type="entry name" value="C, PUTATIVE (AFU_ORTHOLOGUE AFUA_3G02880)-RELATED"/>
    <property type="match status" value="1"/>
</dbReference>
<evidence type="ECO:0000259" key="2">
    <source>
        <dbReference type="Pfam" id="PF17389"/>
    </source>
</evidence>
<dbReference type="EMBL" id="MU853759">
    <property type="protein sequence ID" value="KAK3944420.1"/>
    <property type="molecule type" value="Genomic_DNA"/>
</dbReference>
<proteinExistence type="predicted"/>
<dbReference type="Pfam" id="PF17389">
    <property type="entry name" value="Bac_rhamnosid6H"/>
    <property type="match status" value="1"/>
</dbReference>
<feature type="domain" description="Alpha-L-rhamnosidase six-hairpin glycosidase" evidence="2">
    <location>
        <begin position="373"/>
        <end position="709"/>
    </location>
</feature>
<feature type="domain" description="Bacterial alpha-L-rhamnosidase N-terminal" evidence="1">
    <location>
        <begin position="45"/>
        <end position="196"/>
    </location>
</feature>
<dbReference type="InterPro" id="IPR013737">
    <property type="entry name" value="Bac_rhamnosid_N"/>
</dbReference>
<dbReference type="Gene3D" id="2.60.420.10">
    <property type="entry name" value="Maltose phosphorylase, domain 3"/>
    <property type="match status" value="1"/>
</dbReference>
<dbReference type="GO" id="GO:0016798">
    <property type="term" value="F:hydrolase activity, acting on glycosyl bonds"/>
    <property type="evidence" value="ECO:0007669"/>
    <property type="project" value="UniProtKB-KW"/>
</dbReference>
<evidence type="ECO:0000313" key="4">
    <source>
        <dbReference type="Proteomes" id="UP001303473"/>
    </source>
</evidence>
<dbReference type="Gene3D" id="2.60.120.260">
    <property type="entry name" value="Galactose-binding domain-like"/>
    <property type="match status" value="2"/>
</dbReference>
<dbReference type="AlphaFoldDB" id="A0AAN6S8I6"/>
<dbReference type="GO" id="GO:0005975">
    <property type="term" value="P:carbohydrate metabolic process"/>
    <property type="evidence" value="ECO:0007669"/>
    <property type="project" value="InterPro"/>
</dbReference>
<dbReference type="InterPro" id="IPR035396">
    <property type="entry name" value="Bac_rhamnosid6H"/>
</dbReference>
<sequence length="808" mass="91503">MAGIPFLSGEAHWIWAPDFDDAAAVGQFVLFRKTFSLEAVPSEATSLHVSADTRYQLYINGQSASFGPCKSYATRWNYETIDITPYLRPGSNVVAARVLRFSSSHPGCLSMIRTPLPGLILHCKVSGDAIHTDTTWKVQKDHATEIVDDSEWDFRLGPPFLSLSERVDGRLSSPGWLTSAFDDSKWPTAVIKTIRRKMSPMLDPRRLVPREIPTLTEEFTRFDGVVTSSGPIPQEAWVRLIRDGAAVKLPPGSVHSVDIESKLLTTGFVDFTCSYDGPEVGSPSVEFLFAECYEPRMEEGKPRAKGDRANFRDGQLSGHKDTYIPHGGLNRYSPFWWRTFRYVRLTITIRSSPLVVNALTYRSTHYPLHIGTSIQTSSVHLKRLWDISVNTLRNCMHETYEDCPFYEQNQFAMDSRSQILFTYLLSRDDRLARKTMQEFYASRREDGLVETHFPNPGRSLNIPTFSLFWVLMIYDHMVNFGDERLIKRYIGAVDGVLNYFDERINDLGLVGQFDPDCWAFVDWVDEWFTPGRGFTGLAVPKAYYERGAATYNSLLYAYTLLKASEICAFLGRTNTAEEYLSRQQRLIQAVQRHCYDSGTGFFLDGPGASGQVSQHTQIFAVLSGCAAGADAKNLIRQTILHGEEHKLAKASFAMGFYVFRAASEVGVYEECWDTLMHPWEKMMRQNLTTWAESESMMRSDCHGWSATPLYEIGREILGLQCHSQAYLDRVLGRKDETQITLTPRRELAPDISANFLVGGNRGDVLSVAWNPGEKLRLESTKDMRVRILHKDGWETRGLTAESKGTEPF</sequence>
<keyword evidence="3" id="KW-0326">Glycosidase</keyword>
<dbReference type="SUPFAM" id="SSF48208">
    <property type="entry name" value="Six-hairpin glycosidases"/>
    <property type="match status" value="1"/>
</dbReference>
<accession>A0AAN6S8I6</accession>
<evidence type="ECO:0000259" key="1">
    <source>
        <dbReference type="Pfam" id="PF08531"/>
    </source>
</evidence>
<keyword evidence="3" id="KW-0378">Hydrolase</keyword>
<dbReference type="SUPFAM" id="SSF49785">
    <property type="entry name" value="Galactose-binding domain-like"/>
    <property type="match status" value="1"/>
</dbReference>
<keyword evidence="4" id="KW-1185">Reference proteome</keyword>
<organism evidence="3 4">
    <name type="scientific">Diplogelasinospora grovesii</name>
    <dbReference type="NCBI Taxonomy" id="303347"/>
    <lineage>
        <taxon>Eukaryota</taxon>
        <taxon>Fungi</taxon>
        <taxon>Dikarya</taxon>
        <taxon>Ascomycota</taxon>
        <taxon>Pezizomycotina</taxon>
        <taxon>Sordariomycetes</taxon>
        <taxon>Sordariomycetidae</taxon>
        <taxon>Sordariales</taxon>
        <taxon>Diplogelasinosporaceae</taxon>
        <taxon>Diplogelasinospora</taxon>
    </lineage>
</organism>
<gene>
    <name evidence="3" type="ORF">QBC46DRAFT_337460</name>
</gene>